<protein>
    <submittedName>
        <fullName evidence="1">Uncharacterized protein</fullName>
    </submittedName>
</protein>
<reference evidence="1" key="1">
    <citation type="submission" date="2022-08" db="EMBL/GenBank/DDBJ databases">
        <authorList>
            <consortium name="DOE Joint Genome Institute"/>
            <person name="Min B."/>
            <person name="Riley R."/>
            <person name="Sierra-Patev S."/>
            <person name="Naranjo-Ortiz M."/>
            <person name="Looney B."/>
            <person name="Konkel Z."/>
            <person name="Slot J.C."/>
            <person name="Sakamoto Y."/>
            <person name="Steenwyk J.L."/>
            <person name="Rokas A."/>
            <person name="Carro J."/>
            <person name="Camarero S."/>
            <person name="Ferreira P."/>
            <person name="Molpeceres G."/>
            <person name="Ruiz-Duenas F.J."/>
            <person name="Serrano A."/>
            <person name="Henrissat B."/>
            <person name="Drula E."/>
            <person name="Hughes K.W."/>
            <person name="Mata J.L."/>
            <person name="Ishikawa N.K."/>
            <person name="Vargas-Isla R."/>
            <person name="Ushijima S."/>
            <person name="Smith C.A."/>
            <person name="Ahrendt S."/>
            <person name="Andreopoulos W."/>
            <person name="He G."/>
            <person name="Labutti K."/>
            <person name="Lipzen A."/>
            <person name="Ng V."/>
            <person name="Sandor L."/>
            <person name="Barry K."/>
            <person name="Martinez A.T."/>
            <person name="Xiao Y."/>
            <person name="Gibbons J.G."/>
            <person name="Terashima K."/>
            <person name="Hibbett D.S."/>
            <person name="Grigoriev I.V."/>
        </authorList>
    </citation>
    <scope>NUCLEOTIDE SEQUENCE</scope>
    <source>
        <strain evidence="1">TFB7829</strain>
    </source>
</reference>
<evidence type="ECO:0000313" key="2">
    <source>
        <dbReference type="Proteomes" id="UP001163850"/>
    </source>
</evidence>
<dbReference type="AlphaFoldDB" id="A0AA38UU33"/>
<name>A0AA38UU33_9AGAR</name>
<comment type="caution">
    <text evidence="1">The sequence shown here is derived from an EMBL/GenBank/DDBJ whole genome shotgun (WGS) entry which is preliminary data.</text>
</comment>
<organism evidence="1 2">
    <name type="scientific">Lentinula detonsa</name>
    <dbReference type="NCBI Taxonomy" id="2804962"/>
    <lineage>
        <taxon>Eukaryota</taxon>
        <taxon>Fungi</taxon>
        <taxon>Dikarya</taxon>
        <taxon>Basidiomycota</taxon>
        <taxon>Agaricomycotina</taxon>
        <taxon>Agaricomycetes</taxon>
        <taxon>Agaricomycetidae</taxon>
        <taxon>Agaricales</taxon>
        <taxon>Marasmiineae</taxon>
        <taxon>Omphalotaceae</taxon>
        <taxon>Lentinula</taxon>
    </lineage>
</organism>
<dbReference type="Proteomes" id="UP001163850">
    <property type="component" value="Unassembled WGS sequence"/>
</dbReference>
<accession>A0AA38UU33</accession>
<evidence type="ECO:0000313" key="1">
    <source>
        <dbReference type="EMBL" id="KAJ3984327.1"/>
    </source>
</evidence>
<sequence length="90" mass="9949">MIIDALLNPDKEAHFMTFETSDQDIHNAVMDAQAAQENTDINGGDDDKDDDTAPPVWPSHCQALQAVTTLQSFIGAMDEPYARKLESLWA</sequence>
<gene>
    <name evidence="1" type="ORF">F5890DRAFT_1411791</name>
</gene>
<dbReference type="EMBL" id="MU801992">
    <property type="protein sequence ID" value="KAJ3984327.1"/>
    <property type="molecule type" value="Genomic_DNA"/>
</dbReference>
<proteinExistence type="predicted"/>